<dbReference type="EMBL" id="DSBX01000279">
    <property type="protein sequence ID" value="HDR00112.1"/>
    <property type="molecule type" value="Genomic_DNA"/>
</dbReference>
<dbReference type="AlphaFoldDB" id="A0A7V0T785"/>
<feature type="transmembrane region" description="Helical" evidence="2">
    <location>
        <begin position="189"/>
        <end position="207"/>
    </location>
</feature>
<evidence type="ECO:0008006" key="4">
    <source>
        <dbReference type="Google" id="ProtNLM"/>
    </source>
</evidence>
<keyword evidence="2" id="KW-0472">Membrane</keyword>
<evidence type="ECO:0000256" key="1">
    <source>
        <dbReference type="SAM" id="MobiDB-lite"/>
    </source>
</evidence>
<dbReference type="Pfam" id="PF06695">
    <property type="entry name" value="Sm_multidrug_ex"/>
    <property type="match status" value="1"/>
</dbReference>
<comment type="caution">
    <text evidence="3">The sequence shown here is derived from an EMBL/GenBank/DDBJ whole genome shotgun (WGS) entry which is preliminary data.</text>
</comment>
<dbReference type="Proteomes" id="UP000885672">
    <property type="component" value="Unassembled WGS sequence"/>
</dbReference>
<dbReference type="PANTHER" id="PTHR36007:SF2">
    <property type="entry name" value="TRANSPORT PROTEIN-RELATED"/>
    <property type="match status" value="1"/>
</dbReference>
<dbReference type="PANTHER" id="PTHR36007">
    <property type="entry name" value="TRANSPORT PROTEIN-RELATED"/>
    <property type="match status" value="1"/>
</dbReference>
<proteinExistence type="predicted"/>
<dbReference type="InterPro" id="IPR009577">
    <property type="entry name" value="Sm_multidrug_ex"/>
</dbReference>
<evidence type="ECO:0000313" key="3">
    <source>
        <dbReference type="EMBL" id="HDR00112.1"/>
    </source>
</evidence>
<sequence>MAVAGAVRPGARSEPMPELADSHPHRAEAIATWLRSRGLSPEGVVLVISMLPIVELRGAVPVGINLFRIPWYAVVPLAVIGNMLPVFAILLFLNVAVRLLGRFRICRRFFDWLFARTRARSGLMRRWEFWGLVLFVSVPLPVTGAWTGSVAAVLMGLRYWRSVLAIALGVVFAGAVVTTLSLLGGWGAALAAVALLGLLVHGFLSGLRRRREALGRRSRDDRTD</sequence>
<reference evidence="3" key="1">
    <citation type="journal article" date="2020" name="mSystems">
        <title>Genome- and Community-Level Interaction Insights into Carbon Utilization and Element Cycling Functions of Hydrothermarchaeota in Hydrothermal Sediment.</title>
        <authorList>
            <person name="Zhou Z."/>
            <person name="Liu Y."/>
            <person name="Xu W."/>
            <person name="Pan J."/>
            <person name="Luo Z.H."/>
            <person name="Li M."/>
        </authorList>
    </citation>
    <scope>NUCLEOTIDE SEQUENCE [LARGE SCALE GENOMIC DNA]</scope>
    <source>
        <strain evidence="3">SpSt-1182</strain>
    </source>
</reference>
<evidence type="ECO:0000256" key="2">
    <source>
        <dbReference type="SAM" id="Phobius"/>
    </source>
</evidence>
<feature type="transmembrane region" description="Helical" evidence="2">
    <location>
        <begin position="71"/>
        <end position="93"/>
    </location>
</feature>
<keyword evidence="2" id="KW-0812">Transmembrane</keyword>
<protein>
    <recommendedName>
        <fullName evidence="4">Small multi-drug export protein</fullName>
    </recommendedName>
</protein>
<accession>A0A7V0T785</accession>
<feature type="transmembrane region" description="Helical" evidence="2">
    <location>
        <begin position="129"/>
        <end position="156"/>
    </location>
</feature>
<gene>
    <name evidence="3" type="ORF">ENN51_07515</name>
</gene>
<organism evidence="3">
    <name type="scientific">candidate division WOR-3 bacterium</name>
    <dbReference type="NCBI Taxonomy" id="2052148"/>
    <lineage>
        <taxon>Bacteria</taxon>
        <taxon>Bacteria division WOR-3</taxon>
    </lineage>
</organism>
<feature type="transmembrane region" description="Helical" evidence="2">
    <location>
        <begin position="163"/>
        <end position="183"/>
    </location>
</feature>
<feature type="region of interest" description="Disordered" evidence="1">
    <location>
        <begin position="1"/>
        <end position="22"/>
    </location>
</feature>
<keyword evidence="2" id="KW-1133">Transmembrane helix</keyword>
<name>A0A7V0T785_UNCW3</name>